<evidence type="ECO:0000256" key="3">
    <source>
        <dbReference type="PROSITE-ProRule" id="PRU00708"/>
    </source>
</evidence>
<gene>
    <name evidence="4" type="ORF">RJ641_018155</name>
</gene>
<feature type="repeat" description="PPR" evidence="3">
    <location>
        <begin position="218"/>
        <end position="252"/>
    </location>
</feature>
<dbReference type="SUPFAM" id="SSF81901">
    <property type="entry name" value="HCP-like"/>
    <property type="match status" value="1"/>
</dbReference>
<keyword evidence="5" id="KW-1185">Reference proteome</keyword>
<protein>
    <submittedName>
        <fullName evidence="4">Pentatricopeptide repeat</fullName>
    </submittedName>
</protein>
<feature type="repeat" description="PPR" evidence="3">
    <location>
        <begin position="183"/>
        <end position="217"/>
    </location>
</feature>
<evidence type="ECO:0000256" key="2">
    <source>
        <dbReference type="ARBA" id="ARBA00022737"/>
    </source>
</evidence>
<accession>A0AAN8UQX8</accession>
<evidence type="ECO:0000313" key="5">
    <source>
        <dbReference type="Proteomes" id="UP001370490"/>
    </source>
</evidence>
<name>A0AAN8UQX8_9MAGN</name>
<dbReference type="PANTHER" id="PTHR47936:SF5">
    <property type="entry name" value="PENTACOTRIPEPTIDE-REPEAT REGION OF PRORP DOMAIN-CONTAINING PROTEIN"/>
    <property type="match status" value="1"/>
</dbReference>
<evidence type="ECO:0000256" key="1">
    <source>
        <dbReference type="ARBA" id="ARBA00007626"/>
    </source>
</evidence>
<comment type="caution">
    <text evidence="4">The sequence shown here is derived from an EMBL/GenBank/DDBJ whole genome shotgun (WGS) entry which is preliminary data.</text>
</comment>
<dbReference type="InterPro" id="IPR011990">
    <property type="entry name" value="TPR-like_helical_dom_sf"/>
</dbReference>
<dbReference type="Pfam" id="PF13041">
    <property type="entry name" value="PPR_2"/>
    <property type="match status" value="2"/>
</dbReference>
<dbReference type="NCBIfam" id="TIGR00756">
    <property type="entry name" value="PPR"/>
    <property type="match status" value="4"/>
</dbReference>
<dbReference type="Gene3D" id="1.25.40.10">
    <property type="entry name" value="Tetratricopeptide repeat domain"/>
    <property type="match status" value="2"/>
</dbReference>
<dbReference type="PANTHER" id="PTHR47936">
    <property type="entry name" value="PPR_LONG DOMAIN-CONTAINING PROTEIN"/>
    <property type="match status" value="1"/>
</dbReference>
<dbReference type="GO" id="GO:0010019">
    <property type="term" value="P:chloroplast-nucleus signaling pathway"/>
    <property type="evidence" value="ECO:0007669"/>
    <property type="project" value="TreeGrafter"/>
</dbReference>
<feature type="repeat" description="PPR" evidence="3">
    <location>
        <begin position="253"/>
        <end position="287"/>
    </location>
</feature>
<organism evidence="4 5">
    <name type="scientific">Dillenia turbinata</name>
    <dbReference type="NCBI Taxonomy" id="194707"/>
    <lineage>
        <taxon>Eukaryota</taxon>
        <taxon>Viridiplantae</taxon>
        <taxon>Streptophyta</taxon>
        <taxon>Embryophyta</taxon>
        <taxon>Tracheophyta</taxon>
        <taxon>Spermatophyta</taxon>
        <taxon>Magnoliopsida</taxon>
        <taxon>eudicotyledons</taxon>
        <taxon>Gunneridae</taxon>
        <taxon>Pentapetalae</taxon>
        <taxon>Dilleniales</taxon>
        <taxon>Dilleniaceae</taxon>
        <taxon>Dillenia</taxon>
    </lineage>
</organism>
<dbReference type="InterPro" id="IPR002885">
    <property type="entry name" value="PPR_rpt"/>
</dbReference>
<dbReference type="Pfam" id="PF01535">
    <property type="entry name" value="PPR"/>
    <property type="match status" value="1"/>
</dbReference>
<proteinExistence type="inferred from homology"/>
<evidence type="ECO:0000313" key="4">
    <source>
        <dbReference type="EMBL" id="KAK6917404.1"/>
    </source>
</evidence>
<dbReference type="GO" id="GO:0031930">
    <property type="term" value="P:mitochondria-nucleus signaling pathway"/>
    <property type="evidence" value="ECO:0007669"/>
    <property type="project" value="TreeGrafter"/>
</dbReference>
<keyword evidence="2" id="KW-0677">Repeat</keyword>
<feature type="repeat" description="PPR" evidence="3">
    <location>
        <begin position="148"/>
        <end position="182"/>
    </location>
</feature>
<sequence>MSSLPRVNTIKSISSDLFKERNLKRLVEKFKKSSEIDRFRTKHGIYEEAVHRLAVKKKFQWIEEILEHQKTFKDISKEGFTVRLISLYGKSGMFEHAVKVFDEMPDLKCERSIKSFNALLGACADSKKYDKIDEYFRGLSSKLSIKPDLISYNTVIKAYRDMGSLDSASLMLDEMEKNGIEPDLITFNTLLHGFYENNRFDDGEKLWARMEEKNVIPDVSSYRSRLHGLVNGKRMSDAVELVEKLQKYGPKPDVICYNALIKGFCNDGKLEEAQKWHKELVQKGCVPNKYTFGPFVKLLCEKCEFDKALEMCIESINHRSLMGAALLQQVVDGLVKTSKSEEAKKLVELGWSNNYSHTSLKMPS</sequence>
<comment type="similarity">
    <text evidence="1">Belongs to the PPR family. P subfamily.</text>
</comment>
<dbReference type="EMBL" id="JBAMMX010000023">
    <property type="protein sequence ID" value="KAK6917404.1"/>
    <property type="molecule type" value="Genomic_DNA"/>
</dbReference>
<dbReference type="PROSITE" id="PS51375">
    <property type="entry name" value="PPR"/>
    <property type="match status" value="4"/>
</dbReference>
<dbReference type="Proteomes" id="UP001370490">
    <property type="component" value="Unassembled WGS sequence"/>
</dbReference>
<dbReference type="GO" id="GO:0009507">
    <property type="term" value="C:chloroplast"/>
    <property type="evidence" value="ECO:0007669"/>
    <property type="project" value="TreeGrafter"/>
</dbReference>
<reference evidence="4 5" key="1">
    <citation type="submission" date="2023-12" db="EMBL/GenBank/DDBJ databases">
        <title>A high-quality genome assembly for Dillenia turbinata (Dilleniales).</title>
        <authorList>
            <person name="Chanderbali A."/>
        </authorList>
    </citation>
    <scope>NUCLEOTIDE SEQUENCE [LARGE SCALE GENOMIC DNA]</scope>
    <source>
        <strain evidence="4">LSX21</strain>
        <tissue evidence="4">Leaf</tissue>
    </source>
</reference>
<dbReference type="AlphaFoldDB" id="A0AAN8UQX8"/>